<evidence type="ECO:0000313" key="2">
    <source>
        <dbReference type="Proteomes" id="UP000324222"/>
    </source>
</evidence>
<proteinExistence type="predicted"/>
<comment type="caution">
    <text evidence="1">The sequence shown here is derived from an EMBL/GenBank/DDBJ whole genome shotgun (WGS) entry which is preliminary data.</text>
</comment>
<evidence type="ECO:0000313" key="1">
    <source>
        <dbReference type="EMBL" id="MPC56982.1"/>
    </source>
</evidence>
<reference evidence="1 2" key="1">
    <citation type="submission" date="2019-05" db="EMBL/GenBank/DDBJ databases">
        <title>Another draft genome of Portunus trituberculatus and its Hox gene families provides insights of decapod evolution.</title>
        <authorList>
            <person name="Jeong J.-H."/>
            <person name="Song I."/>
            <person name="Kim S."/>
            <person name="Choi T."/>
            <person name="Kim D."/>
            <person name="Ryu S."/>
            <person name="Kim W."/>
        </authorList>
    </citation>
    <scope>NUCLEOTIDE SEQUENCE [LARGE SCALE GENOMIC DNA]</scope>
    <source>
        <tissue evidence="1">Muscle</tissue>
    </source>
</reference>
<gene>
    <name evidence="1" type="ORF">E2C01_050950</name>
</gene>
<keyword evidence="2" id="KW-1185">Reference proteome</keyword>
<sequence>MREKQRNFFTVFTTQLLDTRHLRQSLMLRRLSAAQRRAALVDQPLQSADKLLPTASRTAASGALQWHWSALTQNITEIISILLQYQLSS</sequence>
<dbReference type="Proteomes" id="UP000324222">
    <property type="component" value="Unassembled WGS sequence"/>
</dbReference>
<dbReference type="EMBL" id="VSRR010014405">
    <property type="protein sequence ID" value="MPC56982.1"/>
    <property type="molecule type" value="Genomic_DNA"/>
</dbReference>
<name>A0A5B7GDG7_PORTR</name>
<dbReference type="AlphaFoldDB" id="A0A5B7GDG7"/>
<organism evidence="1 2">
    <name type="scientific">Portunus trituberculatus</name>
    <name type="common">Swimming crab</name>
    <name type="synonym">Neptunus trituberculatus</name>
    <dbReference type="NCBI Taxonomy" id="210409"/>
    <lineage>
        <taxon>Eukaryota</taxon>
        <taxon>Metazoa</taxon>
        <taxon>Ecdysozoa</taxon>
        <taxon>Arthropoda</taxon>
        <taxon>Crustacea</taxon>
        <taxon>Multicrustacea</taxon>
        <taxon>Malacostraca</taxon>
        <taxon>Eumalacostraca</taxon>
        <taxon>Eucarida</taxon>
        <taxon>Decapoda</taxon>
        <taxon>Pleocyemata</taxon>
        <taxon>Brachyura</taxon>
        <taxon>Eubrachyura</taxon>
        <taxon>Portunoidea</taxon>
        <taxon>Portunidae</taxon>
        <taxon>Portuninae</taxon>
        <taxon>Portunus</taxon>
    </lineage>
</organism>
<protein>
    <submittedName>
        <fullName evidence="1">Uncharacterized protein</fullName>
    </submittedName>
</protein>
<accession>A0A5B7GDG7</accession>